<dbReference type="InterPro" id="IPR000045">
    <property type="entry name" value="Prepilin_IV_endopep_pep"/>
</dbReference>
<feature type="transmembrane region" description="Helical" evidence="2">
    <location>
        <begin position="232"/>
        <end position="253"/>
    </location>
</feature>
<accession>A0AAW6ECG8</accession>
<dbReference type="Proteomes" id="UP001213042">
    <property type="component" value="Unassembled WGS sequence"/>
</dbReference>
<dbReference type="GO" id="GO:0006465">
    <property type="term" value="P:signal peptide processing"/>
    <property type="evidence" value="ECO:0007669"/>
    <property type="project" value="TreeGrafter"/>
</dbReference>
<feature type="transmembrane region" description="Helical" evidence="2">
    <location>
        <begin position="6"/>
        <end position="25"/>
    </location>
</feature>
<evidence type="ECO:0000313" key="5">
    <source>
        <dbReference type="EMBL" id="MDB8751255.1"/>
    </source>
</evidence>
<feature type="transmembrane region" description="Helical" evidence="2">
    <location>
        <begin position="74"/>
        <end position="93"/>
    </location>
</feature>
<name>A0AAW6ECG8_9FIRM</name>
<feature type="transmembrane region" description="Helical" evidence="2">
    <location>
        <begin position="189"/>
        <end position="212"/>
    </location>
</feature>
<comment type="similarity">
    <text evidence="1">Belongs to the peptidase A24 family.</text>
</comment>
<organism evidence="4 6">
    <name type="scientific">Ruminococcus bicirculans</name>
    <name type="common">ex Wegman et al. 2014</name>
    <dbReference type="NCBI Taxonomy" id="1160721"/>
    <lineage>
        <taxon>Bacteria</taxon>
        <taxon>Bacillati</taxon>
        <taxon>Bacillota</taxon>
        <taxon>Clostridia</taxon>
        <taxon>Eubacteriales</taxon>
        <taxon>Oscillospiraceae</taxon>
        <taxon>Ruminococcus</taxon>
    </lineage>
</organism>
<proteinExistence type="inferred from homology"/>
<reference evidence="4" key="1">
    <citation type="submission" date="2023-01" db="EMBL/GenBank/DDBJ databases">
        <title>Human gut microbiome strain richness.</title>
        <authorList>
            <person name="Chen-Liaw A."/>
        </authorList>
    </citation>
    <scope>NUCLEOTIDE SEQUENCE</scope>
    <source>
        <strain evidence="4">1001275st1_F4_1001275B_160808</strain>
        <strain evidence="5">D43st1_D9_D43t1_170807</strain>
    </source>
</reference>
<evidence type="ECO:0000313" key="6">
    <source>
        <dbReference type="Proteomes" id="UP001211015"/>
    </source>
</evidence>
<sequence>MIGKLIINVLITLVGMAFLVRYFCYFDKKYEKYDKNDNSDKNEKGAGKISEKSKKPEMLEFSELKEYIKAKKKFFIISGVFFMVLCCAGTFFAKSNSLANYRFMKYFVYTFLLYMAAYTDIRKKLIPNDLIIAMIVARVPFLFAEVFYNMAKWQVVLKVCGLGFVMSAVVALVMMLISRGQMGGGDVKLLAVIGLYVGSTNVLTVMLFSFILSAVGGLGCMIIKKYKAKDTIPFAPFVFLGMLIYFVLICFVGKAA</sequence>
<dbReference type="GO" id="GO:0004190">
    <property type="term" value="F:aspartic-type endopeptidase activity"/>
    <property type="evidence" value="ECO:0007669"/>
    <property type="project" value="InterPro"/>
</dbReference>
<dbReference type="PANTHER" id="PTHR30487:SF0">
    <property type="entry name" value="PREPILIN LEADER PEPTIDASE_N-METHYLTRANSFERASE-RELATED"/>
    <property type="match status" value="1"/>
</dbReference>
<dbReference type="EMBL" id="JAQMLU010000027">
    <property type="protein sequence ID" value="MDB8751255.1"/>
    <property type="molecule type" value="Genomic_DNA"/>
</dbReference>
<dbReference type="Gene3D" id="1.20.120.1220">
    <property type="match status" value="1"/>
</dbReference>
<dbReference type="EMBL" id="JAQMLV010000017">
    <property type="protein sequence ID" value="MDB8745660.1"/>
    <property type="molecule type" value="Genomic_DNA"/>
</dbReference>
<dbReference type="RefSeq" id="WP_195221705.1">
    <property type="nucleotide sequence ID" value="NZ_DAWBXX010000011.1"/>
</dbReference>
<feature type="domain" description="Prepilin type IV endopeptidase peptidase" evidence="3">
    <location>
        <begin position="108"/>
        <end position="216"/>
    </location>
</feature>
<comment type="caution">
    <text evidence="4">The sequence shown here is derived from an EMBL/GenBank/DDBJ whole genome shotgun (WGS) entry which is preliminary data.</text>
</comment>
<dbReference type="AlphaFoldDB" id="A0AAW6ECG8"/>
<feature type="transmembrane region" description="Helical" evidence="2">
    <location>
        <begin position="130"/>
        <end position="149"/>
    </location>
</feature>
<keyword evidence="2" id="KW-0472">Membrane</keyword>
<evidence type="ECO:0000259" key="3">
    <source>
        <dbReference type="Pfam" id="PF01478"/>
    </source>
</evidence>
<evidence type="ECO:0000256" key="1">
    <source>
        <dbReference type="ARBA" id="ARBA00005801"/>
    </source>
</evidence>
<keyword evidence="2" id="KW-1133">Transmembrane helix</keyword>
<dbReference type="Pfam" id="PF01478">
    <property type="entry name" value="Peptidase_A24"/>
    <property type="match status" value="1"/>
</dbReference>
<protein>
    <submittedName>
        <fullName evidence="4">A24 family peptidase</fullName>
    </submittedName>
</protein>
<evidence type="ECO:0000313" key="4">
    <source>
        <dbReference type="EMBL" id="MDB8745660.1"/>
    </source>
</evidence>
<dbReference type="GO" id="GO:0005886">
    <property type="term" value="C:plasma membrane"/>
    <property type="evidence" value="ECO:0007669"/>
    <property type="project" value="TreeGrafter"/>
</dbReference>
<feature type="transmembrane region" description="Helical" evidence="2">
    <location>
        <begin position="99"/>
        <end position="118"/>
    </location>
</feature>
<dbReference type="InterPro" id="IPR050882">
    <property type="entry name" value="Prepilin_peptidase/N-MTase"/>
</dbReference>
<dbReference type="Proteomes" id="UP001211015">
    <property type="component" value="Unassembled WGS sequence"/>
</dbReference>
<evidence type="ECO:0000256" key="2">
    <source>
        <dbReference type="SAM" id="Phobius"/>
    </source>
</evidence>
<gene>
    <name evidence="4" type="ORF">PNU62_11585</name>
    <name evidence="5" type="ORF">PNW00_12480</name>
</gene>
<keyword evidence="2" id="KW-0812">Transmembrane</keyword>
<feature type="transmembrane region" description="Helical" evidence="2">
    <location>
        <begin position="155"/>
        <end position="177"/>
    </location>
</feature>
<dbReference type="PANTHER" id="PTHR30487">
    <property type="entry name" value="TYPE 4 PREPILIN-LIKE PROTEINS LEADER PEPTIDE-PROCESSING ENZYME"/>
    <property type="match status" value="1"/>
</dbReference>